<evidence type="ECO:0000259" key="6">
    <source>
        <dbReference type="Pfam" id="PF01494"/>
    </source>
</evidence>
<proteinExistence type="inferred from homology"/>
<evidence type="ECO:0000256" key="2">
    <source>
        <dbReference type="ARBA" id="ARBA00022630"/>
    </source>
</evidence>
<accession>A0A0C3AQR9</accession>
<gene>
    <name evidence="7" type="ORF">M408DRAFT_72024</name>
</gene>
<evidence type="ECO:0000256" key="4">
    <source>
        <dbReference type="ARBA" id="ARBA00023002"/>
    </source>
</evidence>
<dbReference type="AlphaFoldDB" id="A0A0C3AQR9"/>
<evidence type="ECO:0000256" key="5">
    <source>
        <dbReference type="ARBA" id="ARBA00023033"/>
    </source>
</evidence>
<dbReference type="InterPro" id="IPR036188">
    <property type="entry name" value="FAD/NAD-bd_sf"/>
</dbReference>
<evidence type="ECO:0000256" key="3">
    <source>
        <dbReference type="ARBA" id="ARBA00022827"/>
    </source>
</evidence>
<dbReference type="EMBL" id="KN824302">
    <property type="protein sequence ID" value="KIM26900.1"/>
    <property type="molecule type" value="Genomic_DNA"/>
</dbReference>
<feature type="domain" description="FAD-binding" evidence="6">
    <location>
        <begin position="8"/>
        <end position="362"/>
    </location>
</feature>
<dbReference type="HOGENOM" id="CLU_009665_19_5_1"/>
<evidence type="ECO:0000256" key="1">
    <source>
        <dbReference type="ARBA" id="ARBA00007992"/>
    </source>
</evidence>
<reference evidence="8" key="2">
    <citation type="submission" date="2015-01" db="EMBL/GenBank/DDBJ databases">
        <title>Evolutionary Origins and Diversification of the Mycorrhizal Mutualists.</title>
        <authorList>
            <consortium name="DOE Joint Genome Institute"/>
            <consortium name="Mycorrhizal Genomics Consortium"/>
            <person name="Kohler A."/>
            <person name="Kuo A."/>
            <person name="Nagy L.G."/>
            <person name="Floudas D."/>
            <person name="Copeland A."/>
            <person name="Barry K.W."/>
            <person name="Cichocki N."/>
            <person name="Veneault-Fourrey C."/>
            <person name="LaButti K."/>
            <person name="Lindquist E.A."/>
            <person name="Lipzen A."/>
            <person name="Lundell T."/>
            <person name="Morin E."/>
            <person name="Murat C."/>
            <person name="Riley R."/>
            <person name="Ohm R."/>
            <person name="Sun H."/>
            <person name="Tunlid A."/>
            <person name="Henrissat B."/>
            <person name="Grigoriev I.V."/>
            <person name="Hibbett D.S."/>
            <person name="Martin F."/>
        </authorList>
    </citation>
    <scope>NUCLEOTIDE SEQUENCE [LARGE SCALE GENOMIC DNA]</scope>
    <source>
        <strain evidence="8">MAFF 305830</strain>
    </source>
</reference>
<comment type="similarity">
    <text evidence="1">Belongs to the paxM FAD-dependent monooxygenase family.</text>
</comment>
<protein>
    <recommendedName>
        <fullName evidence="6">FAD-binding domain-containing protein</fullName>
    </recommendedName>
</protein>
<dbReference type="Gene3D" id="3.50.50.60">
    <property type="entry name" value="FAD/NAD(P)-binding domain"/>
    <property type="match status" value="1"/>
</dbReference>
<name>A0A0C3AQR9_SERVB</name>
<dbReference type="PANTHER" id="PTHR13789">
    <property type="entry name" value="MONOOXYGENASE"/>
    <property type="match status" value="1"/>
</dbReference>
<dbReference type="PANTHER" id="PTHR13789:SF309">
    <property type="entry name" value="PUTATIVE (AFU_ORTHOLOGUE AFUA_6G14510)-RELATED"/>
    <property type="match status" value="1"/>
</dbReference>
<keyword evidence="2" id="KW-0285">Flavoprotein</keyword>
<dbReference type="Proteomes" id="UP000054097">
    <property type="component" value="Unassembled WGS sequence"/>
</dbReference>
<dbReference type="SUPFAM" id="SSF51905">
    <property type="entry name" value="FAD/NAD(P)-binding domain"/>
    <property type="match status" value="1"/>
</dbReference>
<reference evidence="7 8" key="1">
    <citation type="submission" date="2014-04" db="EMBL/GenBank/DDBJ databases">
        <authorList>
            <consortium name="DOE Joint Genome Institute"/>
            <person name="Kuo A."/>
            <person name="Zuccaro A."/>
            <person name="Kohler A."/>
            <person name="Nagy L.G."/>
            <person name="Floudas D."/>
            <person name="Copeland A."/>
            <person name="Barry K.W."/>
            <person name="Cichocki N."/>
            <person name="Veneault-Fourrey C."/>
            <person name="LaButti K."/>
            <person name="Lindquist E.A."/>
            <person name="Lipzen A."/>
            <person name="Lundell T."/>
            <person name="Morin E."/>
            <person name="Murat C."/>
            <person name="Sun H."/>
            <person name="Tunlid A."/>
            <person name="Henrissat B."/>
            <person name="Grigoriev I.V."/>
            <person name="Hibbett D.S."/>
            <person name="Martin F."/>
            <person name="Nordberg H.P."/>
            <person name="Cantor M.N."/>
            <person name="Hua S.X."/>
        </authorList>
    </citation>
    <scope>NUCLEOTIDE SEQUENCE [LARGE SCALE GENOMIC DNA]</scope>
    <source>
        <strain evidence="7 8">MAFF 305830</strain>
    </source>
</reference>
<keyword evidence="5" id="KW-0503">Monooxygenase</keyword>
<dbReference type="InterPro" id="IPR050493">
    <property type="entry name" value="FAD-dep_Monooxygenase_BioMet"/>
</dbReference>
<evidence type="ECO:0000313" key="8">
    <source>
        <dbReference type="Proteomes" id="UP000054097"/>
    </source>
</evidence>
<dbReference type="OrthoDB" id="47494at2759"/>
<dbReference type="GO" id="GO:0071949">
    <property type="term" value="F:FAD binding"/>
    <property type="evidence" value="ECO:0007669"/>
    <property type="project" value="InterPro"/>
</dbReference>
<evidence type="ECO:0000313" key="7">
    <source>
        <dbReference type="EMBL" id="KIM26900.1"/>
    </source>
</evidence>
<dbReference type="GO" id="GO:0004497">
    <property type="term" value="F:monooxygenase activity"/>
    <property type="evidence" value="ECO:0007669"/>
    <property type="project" value="UniProtKB-KW"/>
</dbReference>
<dbReference type="STRING" id="933852.A0A0C3AQR9"/>
<dbReference type="InterPro" id="IPR002938">
    <property type="entry name" value="FAD-bd"/>
</dbReference>
<organism evidence="7 8">
    <name type="scientific">Serendipita vermifera MAFF 305830</name>
    <dbReference type="NCBI Taxonomy" id="933852"/>
    <lineage>
        <taxon>Eukaryota</taxon>
        <taxon>Fungi</taxon>
        <taxon>Dikarya</taxon>
        <taxon>Basidiomycota</taxon>
        <taxon>Agaricomycotina</taxon>
        <taxon>Agaricomycetes</taxon>
        <taxon>Sebacinales</taxon>
        <taxon>Serendipitaceae</taxon>
        <taxon>Serendipita</taxon>
    </lineage>
</organism>
<keyword evidence="8" id="KW-1185">Reference proteome</keyword>
<dbReference type="PRINTS" id="PR00420">
    <property type="entry name" value="RNGMNOXGNASE"/>
</dbReference>
<sequence length="411" mass="44521">MSKVSPLTILIVGNGIAGPILAMALKKVTPHNIILVDAGPEEALPIGAALGIAPNGLHALRFIDAEHLVVDKGGKLGYMAIRKGDTNKTLTEQPVSDLFTEKYGFSGYGVVRSEYCYGLRALAKERGVDMRFKLRLKSITETDKTVTAHFTNGEELSADLLIGCDGIHSPTRAYVVGEDIKPDFANASVIVGLSKLTKEEEEWLNLKKGFNMHLGSNVGVGVFPADPDGTWGWFAGFHTVDPAGGETAWGNDHSIAELTKLAQSKIEGWQNPVPSKVISKTFRCFPIPLYDRQPLATWHKGRVVLCGDAAHPTTPAGGQGSQMAAESAIILARLLAENEPSDELFKRYASIRHPRTDWVTKNSRRTVNTFFVPTTGMWQAIRDLAIGLIAGFVFRSGFVGQFGYDAGTVSL</sequence>
<keyword evidence="4" id="KW-0560">Oxidoreductase</keyword>
<dbReference type="Pfam" id="PF01494">
    <property type="entry name" value="FAD_binding_3"/>
    <property type="match status" value="1"/>
</dbReference>
<keyword evidence="3" id="KW-0274">FAD</keyword>